<dbReference type="GO" id="GO:0005524">
    <property type="term" value="F:ATP binding"/>
    <property type="evidence" value="ECO:0007669"/>
    <property type="project" value="UniProtKB-KW"/>
</dbReference>
<dbReference type="PRINTS" id="PR00301">
    <property type="entry name" value="HEATSHOCK70"/>
</dbReference>
<evidence type="ECO:0000256" key="1">
    <source>
        <dbReference type="ARBA" id="ARBA00004496"/>
    </source>
</evidence>
<dbReference type="GO" id="GO:0005829">
    <property type="term" value="C:cytosol"/>
    <property type="evidence" value="ECO:0007669"/>
    <property type="project" value="TreeGrafter"/>
</dbReference>
<dbReference type="PROSITE" id="PS01036">
    <property type="entry name" value="HSP70_3"/>
    <property type="match status" value="1"/>
</dbReference>
<dbReference type="FunFam" id="3.30.420.40:FF:000767">
    <property type="entry name" value="Heat shock protein 70 (HSP70)-4, putative"/>
    <property type="match status" value="2"/>
</dbReference>
<dbReference type="Gene3D" id="2.60.34.10">
    <property type="entry name" value="Substrate Binding Domain Of DNAk, Chain A, domain 1"/>
    <property type="match status" value="1"/>
</dbReference>
<dbReference type="FunFam" id="1.20.1270.10:FF:000002">
    <property type="entry name" value="Heat shock 70 kDa protein 4"/>
    <property type="match status" value="1"/>
</dbReference>
<dbReference type="Pfam" id="PF00012">
    <property type="entry name" value="HSP70"/>
    <property type="match status" value="1"/>
</dbReference>
<evidence type="ECO:0000256" key="6">
    <source>
        <dbReference type="ARBA" id="ARBA00022840"/>
    </source>
</evidence>
<dbReference type="PROSITE" id="PS00329">
    <property type="entry name" value="HSP70_2"/>
    <property type="match status" value="1"/>
</dbReference>
<dbReference type="SUPFAM" id="SSF100934">
    <property type="entry name" value="Heat shock protein 70kD (HSP70), C-terminal subdomain"/>
    <property type="match status" value="2"/>
</dbReference>
<dbReference type="AlphaFoldDB" id="A0A452VD66"/>
<dbReference type="FunFam" id="3.30.30.30:FF:000002">
    <property type="entry name" value="Heat shock 70 kDa protein 4"/>
    <property type="match status" value="1"/>
</dbReference>
<dbReference type="FunFam" id="3.30.420.40:FF:000495">
    <property type="entry name" value="Heat shock protein 4b"/>
    <property type="match status" value="1"/>
</dbReference>
<dbReference type="PANTHER" id="PTHR45639">
    <property type="entry name" value="HSC70CB, ISOFORM G-RELATED"/>
    <property type="match status" value="1"/>
</dbReference>
<keyword evidence="5" id="KW-0547">Nucleotide-binding</keyword>
<dbReference type="Ensembl" id="ENSUMAT00000037323.1">
    <property type="protein sequence ID" value="ENSUMAP00000031558.1"/>
    <property type="gene ID" value="ENSUMAG00000021877.1"/>
</dbReference>
<keyword evidence="3" id="KW-0963">Cytoplasm</keyword>
<dbReference type="PANTHER" id="PTHR45639:SF5">
    <property type="entry name" value="HEAT SHOCK 70 KDA PROTEIN 4L"/>
    <property type="match status" value="1"/>
</dbReference>
<evidence type="ECO:0000313" key="9">
    <source>
        <dbReference type="Ensembl" id="ENSUMAP00000031558"/>
    </source>
</evidence>
<dbReference type="InterPro" id="IPR029048">
    <property type="entry name" value="HSP70_C_sf"/>
</dbReference>
<evidence type="ECO:0000256" key="2">
    <source>
        <dbReference type="ARBA" id="ARBA00007381"/>
    </source>
</evidence>
<dbReference type="FunFam" id="3.30.420.40:FF:000171">
    <property type="entry name" value="Heat shock 70 kDa protein 4"/>
    <property type="match status" value="1"/>
</dbReference>
<keyword evidence="4" id="KW-0597">Phosphoprotein</keyword>
<dbReference type="FunFam" id="3.90.640.10:FF:000004">
    <property type="entry name" value="Heat shock 70 kDa protein 4"/>
    <property type="match status" value="1"/>
</dbReference>
<dbReference type="GO" id="GO:0140662">
    <property type="term" value="F:ATP-dependent protein folding chaperone"/>
    <property type="evidence" value="ECO:0007669"/>
    <property type="project" value="InterPro"/>
</dbReference>
<organism evidence="9">
    <name type="scientific">Ursus maritimus</name>
    <name type="common">Polar bear</name>
    <name type="synonym">Thalarctos maritimus</name>
    <dbReference type="NCBI Taxonomy" id="29073"/>
    <lineage>
        <taxon>Eukaryota</taxon>
        <taxon>Metazoa</taxon>
        <taxon>Chordata</taxon>
        <taxon>Craniata</taxon>
        <taxon>Vertebrata</taxon>
        <taxon>Euteleostomi</taxon>
        <taxon>Mammalia</taxon>
        <taxon>Eutheria</taxon>
        <taxon>Laurasiatheria</taxon>
        <taxon>Carnivora</taxon>
        <taxon>Caniformia</taxon>
        <taxon>Ursidae</taxon>
        <taxon>Ursus</taxon>
    </lineage>
</organism>
<dbReference type="SUPFAM" id="SSF100920">
    <property type="entry name" value="Heat shock protein 70kD (HSP70), peptide-binding domain"/>
    <property type="match status" value="1"/>
</dbReference>
<name>A0A452VD66_URSMA</name>
<feature type="compositionally biased region" description="Basic and acidic residues" evidence="8">
    <location>
        <begin position="820"/>
        <end position="841"/>
    </location>
</feature>
<dbReference type="InterPro" id="IPR029047">
    <property type="entry name" value="HSP70_peptide-bd_sf"/>
</dbReference>
<evidence type="ECO:0000256" key="8">
    <source>
        <dbReference type="SAM" id="MobiDB-lite"/>
    </source>
</evidence>
<sequence>MSVVGIDLGFLNCYIAVARSGGIETIANEYSDRCTPACISLGSRTRAIGNAAKSQVNFTNVRNTIHGFKKLHGRSFDDPIVQTERIRLPYELQKMPNGSAGVKVRYLEEERPFAIEQVTGMLLAKLKETSENALKKPVADCVISIPSFFTDAERRSVMAAAQVAGLNCLRLMNETTAVALAYGIYKQDLPPLDEKPRNVIFIDMGHSAYQVSVCAFNKGKLKVLATTFDPYLGGRNFDEALVDYFCEEFKTKYKINVKENSRALLRLYQECEKLKKLMSANASDLPLNIECFMNDLDVSSKMNRAQFEQLCASLFTRVEPPLKAVMEQANLQREDISSIEIVGGATRIPAVKEQITKFFLKDISTTLNADEAVARGCALQCAILSPAFKVREFSITDLVPYSITLRWKTSFEDGTGECEVFCKNHPAPFSKVITFHKKEPFELEAFYTNLHEVPYPDPRIGSFTIQNVFPQSDGDSSKVKVKVRVNIHGIFSVASASVIEKQNVEGDHSDAAMETEASFKNESKDDVVCRKPISAPSDKQDRLNQTIKKGKVKSIDLPIQSSLCRQLGQDLLNSYIENEGKMIMQDKLEKERNDAKNAVEEYVYDFRDKLGTVYEKFITQEDLNKLSAILEDTENWLYEEGEDQPKQIYVDKLQELKKYGQPIQMRYMEHEERPKALNDLGKKIQLVMKVIEGGRIKPCVGLHAEHGAYLGFFLPLPLSPNPIPHPMHAVSLSKKKQKTQTKRNKSMSWLNSKMNAQNKLSLTQDPVVKVSEIVAKSKELDSFCNPIIYKPKPKVEVAEDKAKANNEHNGPMDGQSGTETKPDTTKDSSQHTKSSGEMEVD</sequence>
<dbReference type="InterPro" id="IPR042708">
    <property type="entry name" value="HSPA4L_NBD"/>
</dbReference>
<dbReference type="InterPro" id="IPR043129">
    <property type="entry name" value="ATPase_NBD"/>
</dbReference>
<proteinExistence type="inferred from homology"/>
<reference evidence="9" key="1">
    <citation type="submission" date="2019-03" db="UniProtKB">
        <authorList>
            <consortium name="Ensembl"/>
        </authorList>
    </citation>
    <scope>IDENTIFICATION</scope>
</reference>
<dbReference type="Gene3D" id="3.90.640.10">
    <property type="entry name" value="Actin, Chain A, domain 4"/>
    <property type="match status" value="1"/>
</dbReference>
<evidence type="ECO:0000256" key="4">
    <source>
        <dbReference type="ARBA" id="ARBA00022553"/>
    </source>
</evidence>
<dbReference type="FunFam" id="2.60.34.10:FF:000030">
    <property type="entry name" value="Heat shock protein family A (Hsp70) member 4 like"/>
    <property type="match status" value="1"/>
</dbReference>
<dbReference type="SUPFAM" id="SSF53067">
    <property type="entry name" value="Actin-like ATPase domain"/>
    <property type="match status" value="2"/>
</dbReference>
<dbReference type="InterPro" id="IPR013126">
    <property type="entry name" value="Hsp_70_fam"/>
</dbReference>
<evidence type="ECO:0000256" key="3">
    <source>
        <dbReference type="ARBA" id="ARBA00022490"/>
    </source>
</evidence>
<dbReference type="Gene3D" id="3.30.420.40">
    <property type="match status" value="2"/>
</dbReference>
<evidence type="ECO:0000256" key="7">
    <source>
        <dbReference type="ARBA" id="ARBA00023016"/>
    </source>
</evidence>
<gene>
    <name evidence="9" type="primary">HSPA4L</name>
</gene>
<protein>
    <submittedName>
        <fullName evidence="9">Heat shock protein family A (Hsp70) member 4 like</fullName>
    </submittedName>
</protein>
<evidence type="ECO:0000256" key="5">
    <source>
        <dbReference type="ARBA" id="ARBA00022741"/>
    </source>
</evidence>
<keyword evidence="6" id="KW-0067">ATP-binding</keyword>
<dbReference type="InterPro" id="IPR018181">
    <property type="entry name" value="Heat_shock_70_CS"/>
</dbReference>
<dbReference type="Gene3D" id="1.20.1270.10">
    <property type="match status" value="1"/>
</dbReference>
<comment type="subcellular location">
    <subcellularLocation>
        <location evidence="1">Cytoplasm</location>
    </subcellularLocation>
</comment>
<feature type="region of interest" description="Disordered" evidence="8">
    <location>
        <begin position="798"/>
        <end position="841"/>
    </location>
</feature>
<keyword evidence="7" id="KW-0346">Stress response</keyword>
<dbReference type="CDD" id="cd11738">
    <property type="entry name" value="ASKHA_NBD_HSP70_HSPA4L"/>
    <property type="match status" value="1"/>
</dbReference>
<dbReference type="Gene3D" id="3.30.30.30">
    <property type="match status" value="1"/>
</dbReference>
<comment type="similarity">
    <text evidence="2">Belongs to the heat shock protein 70 family.</text>
</comment>
<dbReference type="GO" id="GO:0005634">
    <property type="term" value="C:nucleus"/>
    <property type="evidence" value="ECO:0007669"/>
    <property type="project" value="TreeGrafter"/>
</dbReference>
<accession>A0A452VD66</accession>
<dbReference type="GeneTree" id="ENSGT00940000158736"/>